<dbReference type="AlphaFoldDB" id="A0AAD5YPW4"/>
<dbReference type="EMBL" id="JANIEX010000555">
    <property type="protein sequence ID" value="KAJ3565608.1"/>
    <property type="molecule type" value="Genomic_DNA"/>
</dbReference>
<evidence type="ECO:0000259" key="2">
    <source>
        <dbReference type="Pfam" id="PF18803"/>
    </source>
</evidence>
<evidence type="ECO:0000256" key="1">
    <source>
        <dbReference type="SAM" id="MobiDB-lite"/>
    </source>
</evidence>
<gene>
    <name evidence="3" type="ORF">NP233_g7520</name>
</gene>
<organism evidence="3 4">
    <name type="scientific">Leucocoprinus birnbaumii</name>
    <dbReference type="NCBI Taxonomy" id="56174"/>
    <lineage>
        <taxon>Eukaryota</taxon>
        <taxon>Fungi</taxon>
        <taxon>Dikarya</taxon>
        <taxon>Basidiomycota</taxon>
        <taxon>Agaricomycotina</taxon>
        <taxon>Agaricomycetes</taxon>
        <taxon>Agaricomycetidae</taxon>
        <taxon>Agaricales</taxon>
        <taxon>Agaricineae</taxon>
        <taxon>Agaricaceae</taxon>
        <taxon>Leucocoprinus</taxon>
    </lineage>
</organism>
<comment type="caution">
    <text evidence="3">The sequence shown here is derived from an EMBL/GenBank/DDBJ whole genome shotgun (WGS) entry which is preliminary data.</text>
</comment>
<proteinExistence type="predicted"/>
<feature type="region of interest" description="Disordered" evidence="1">
    <location>
        <begin position="75"/>
        <end position="100"/>
    </location>
</feature>
<reference evidence="3" key="1">
    <citation type="submission" date="2022-07" db="EMBL/GenBank/DDBJ databases">
        <title>Genome Sequence of Leucocoprinus birnbaumii.</title>
        <authorList>
            <person name="Buettner E."/>
        </authorList>
    </citation>
    <scope>NUCLEOTIDE SEQUENCE</scope>
    <source>
        <strain evidence="3">VT141</strain>
    </source>
</reference>
<dbReference type="Pfam" id="PF18803">
    <property type="entry name" value="CxC2"/>
    <property type="match status" value="1"/>
</dbReference>
<name>A0AAD5YPW4_9AGAR</name>
<sequence length="668" mass="76531">MLGSLKLRFALPSNSLQSSCHLSLSLLCRAHRSSQKSARGPSKEELLGTPRIIRTIHIRDEPSKLESKDIVPSCLGKRKRGEDTDESPAEVDLSKQPSKRDQSMSARFSVFTPEFLHELQDAILEFEHDPMVAQACISCRHPGIWTAPSRADYRCLDCFHSSPLCAACLSHEHKQLPFHRIQRWTGLHFERVTLKKLDYVLNFGHLGKSCPLNKEPATDLVVVHTNGIHQLKIRYCLCGRQKQNWKALQLTANRLFPASPEQPQTAFTFTVLKDFHRHSLSAKTSAYDYFDAIQKHSDAVFPQNHPDRYRELMAAMRFWRYLALLRRLGVVHNIHTILTHRRPGSLAVQCPACPEIGFNVEEDVLKNVFESQTSVLSFVYCYGGNFDMIDRHLYTLFISIDGNFRLQRKRKNNDPNDKALGEGRAYFVENAAFKAYLNSLADASKDNTKLCSNLKAVRQQDRIKFRDAVISGIIATQCARHQFYLEQGMADLERGESYARTDYALGQALSPGGQKQRWIMVTYDIWCQYHKNLPKRFKDSEYLQHLHPTIKKSLRGSFLLKQCKKWSTELRKHHSHFEKLSAMYPEAIVAQWTERFNTRPNAEVYQRRTSPPTRSSAYESLIGKERSELGIVGCISEGLEIENILLKMKGGESVDDDDGRALFERIST</sequence>
<dbReference type="Proteomes" id="UP001213000">
    <property type="component" value="Unassembled WGS sequence"/>
</dbReference>
<accession>A0AAD5YPW4</accession>
<evidence type="ECO:0000313" key="4">
    <source>
        <dbReference type="Proteomes" id="UP001213000"/>
    </source>
</evidence>
<dbReference type="InterPro" id="IPR041457">
    <property type="entry name" value="CxC2_KDZ-assoc"/>
</dbReference>
<keyword evidence="4" id="KW-1185">Reference proteome</keyword>
<dbReference type="Pfam" id="PF18758">
    <property type="entry name" value="KDZ"/>
    <property type="match status" value="1"/>
</dbReference>
<feature type="domain" description="CxC2-like cysteine cluster KDZ transposase-associated" evidence="2">
    <location>
        <begin position="194"/>
        <end position="299"/>
    </location>
</feature>
<evidence type="ECO:0000313" key="3">
    <source>
        <dbReference type="EMBL" id="KAJ3565608.1"/>
    </source>
</evidence>
<protein>
    <recommendedName>
        <fullName evidence="2">CxC2-like cysteine cluster KDZ transposase-associated domain-containing protein</fullName>
    </recommendedName>
</protein>
<dbReference type="InterPro" id="IPR040521">
    <property type="entry name" value="KDZ"/>
</dbReference>